<feature type="transmembrane region" description="Helical" evidence="1">
    <location>
        <begin position="107"/>
        <end position="128"/>
    </location>
</feature>
<gene>
    <name evidence="2" type="ORF">IRY30_00295</name>
</gene>
<feature type="transmembrane region" description="Helical" evidence="1">
    <location>
        <begin position="48"/>
        <end position="68"/>
    </location>
</feature>
<comment type="caution">
    <text evidence="2">The sequence shown here is derived from an EMBL/GenBank/DDBJ whole genome shotgun (WGS) entry which is preliminary data.</text>
</comment>
<keyword evidence="1" id="KW-1133">Transmembrane helix</keyword>
<keyword evidence="1" id="KW-0812">Transmembrane</keyword>
<evidence type="ECO:0000256" key="1">
    <source>
        <dbReference type="SAM" id="Phobius"/>
    </source>
</evidence>
<feature type="transmembrane region" description="Helical" evidence="1">
    <location>
        <begin position="140"/>
        <end position="163"/>
    </location>
</feature>
<protein>
    <submittedName>
        <fullName evidence="2">Uncharacterized protein</fullName>
    </submittedName>
</protein>
<organism evidence="2 3">
    <name type="scientific">Corynebacterium suicordis DSM 45110</name>
    <dbReference type="NCBI Taxonomy" id="1121369"/>
    <lineage>
        <taxon>Bacteria</taxon>
        <taxon>Bacillati</taxon>
        <taxon>Actinomycetota</taxon>
        <taxon>Actinomycetes</taxon>
        <taxon>Mycobacteriales</taxon>
        <taxon>Corynebacteriaceae</taxon>
        <taxon>Corynebacterium</taxon>
    </lineage>
</organism>
<dbReference type="EMBL" id="JADKMY010000001">
    <property type="protein sequence ID" value="MBF4552526.1"/>
    <property type="molecule type" value="Genomic_DNA"/>
</dbReference>
<sequence>MNSGIAGVILGALIVMAMVFGIPAFLTERKVKAAQDRQPFRNGLKLRITAFAVTAAVSLLWMGYVMGIQGRGDFTHAQVAGAAVTGVVVIAGLVFMATKWRVPASAAVPLVTFYSSLGVGALFAGYGAQYDSTGLYGAGLIFLAIFSFLGFGLVSIITAFFCYRRSRAST</sequence>
<reference evidence="2 3" key="1">
    <citation type="submission" date="2020-10" db="EMBL/GenBank/DDBJ databases">
        <title>Novel species in genus Corynebacterium.</title>
        <authorList>
            <person name="Zhang G."/>
        </authorList>
    </citation>
    <scope>NUCLEOTIDE SEQUENCE [LARGE SCALE GENOMIC DNA]</scope>
    <source>
        <strain evidence="2 3">DSM 45110</strain>
    </source>
</reference>
<evidence type="ECO:0000313" key="2">
    <source>
        <dbReference type="EMBL" id="MBF4552526.1"/>
    </source>
</evidence>
<proteinExistence type="predicted"/>
<dbReference type="Proteomes" id="UP000635902">
    <property type="component" value="Unassembled WGS sequence"/>
</dbReference>
<feature type="transmembrane region" description="Helical" evidence="1">
    <location>
        <begin position="74"/>
        <end position="95"/>
    </location>
</feature>
<evidence type="ECO:0000313" key="3">
    <source>
        <dbReference type="Proteomes" id="UP000635902"/>
    </source>
</evidence>
<keyword evidence="1" id="KW-0472">Membrane</keyword>
<dbReference type="RefSeq" id="WP_194555435.1">
    <property type="nucleotide sequence ID" value="NZ_JADKMY010000001.1"/>
</dbReference>
<name>A0ABR9ZGI4_9CORY</name>
<accession>A0ABR9ZGI4</accession>
<feature type="transmembrane region" description="Helical" evidence="1">
    <location>
        <begin position="6"/>
        <end position="27"/>
    </location>
</feature>
<keyword evidence="3" id="KW-1185">Reference proteome</keyword>